<feature type="non-terminal residue" evidence="1">
    <location>
        <position position="50"/>
    </location>
</feature>
<dbReference type="Proteomes" id="UP001642464">
    <property type="component" value="Unassembled WGS sequence"/>
</dbReference>
<gene>
    <name evidence="1" type="ORF">SCF082_LOCUS52693</name>
</gene>
<organism evidence="1 2">
    <name type="scientific">Durusdinium trenchii</name>
    <dbReference type="NCBI Taxonomy" id="1381693"/>
    <lineage>
        <taxon>Eukaryota</taxon>
        <taxon>Sar</taxon>
        <taxon>Alveolata</taxon>
        <taxon>Dinophyceae</taxon>
        <taxon>Suessiales</taxon>
        <taxon>Symbiodiniaceae</taxon>
        <taxon>Durusdinium</taxon>
    </lineage>
</organism>
<comment type="caution">
    <text evidence="1">The sequence shown here is derived from an EMBL/GenBank/DDBJ whole genome shotgun (WGS) entry which is preliminary data.</text>
</comment>
<sequence length="50" mass="5730">TGTASRTSPRSWTTVVSSCRRPVSAWRIARSPWLPWRCAPAWSNWATPWT</sequence>
<accession>A0ABP0SMU6</accession>
<proteinExistence type="predicted"/>
<reference evidence="1 2" key="1">
    <citation type="submission" date="2024-02" db="EMBL/GenBank/DDBJ databases">
        <authorList>
            <person name="Chen Y."/>
            <person name="Shah S."/>
            <person name="Dougan E. K."/>
            <person name="Thang M."/>
            <person name="Chan C."/>
        </authorList>
    </citation>
    <scope>NUCLEOTIDE SEQUENCE [LARGE SCALE GENOMIC DNA]</scope>
</reference>
<evidence type="ECO:0000313" key="1">
    <source>
        <dbReference type="EMBL" id="CAK9113708.1"/>
    </source>
</evidence>
<keyword evidence="2" id="KW-1185">Reference proteome</keyword>
<evidence type="ECO:0000313" key="2">
    <source>
        <dbReference type="Proteomes" id="UP001642464"/>
    </source>
</evidence>
<name>A0ABP0SMU6_9DINO</name>
<dbReference type="EMBL" id="CAXAMM010044217">
    <property type="protein sequence ID" value="CAK9113708.1"/>
    <property type="molecule type" value="Genomic_DNA"/>
</dbReference>
<protein>
    <submittedName>
        <fullName evidence="1">Uncharacterized protein</fullName>
    </submittedName>
</protein>
<feature type="non-terminal residue" evidence="1">
    <location>
        <position position="1"/>
    </location>
</feature>